<protein>
    <submittedName>
        <fullName evidence="2">Uncharacterized protein</fullName>
    </submittedName>
</protein>
<dbReference type="EMBL" id="JARGDH010000002">
    <property type="protein sequence ID" value="KAL0276484.1"/>
    <property type="molecule type" value="Genomic_DNA"/>
</dbReference>
<name>A0AAW2I2S7_9NEOP</name>
<feature type="region of interest" description="Disordered" evidence="1">
    <location>
        <begin position="38"/>
        <end position="59"/>
    </location>
</feature>
<proteinExistence type="predicted"/>
<sequence>MVWPRFKATPNTFSEASSIRVPRGGGGTTPWPSAARVVQEGEDVSRDPTGNSELSARNRRGSGHMEVLCCLSDL</sequence>
<evidence type="ECO:0000256" key="1">
    <source>
        <dbReference type="SAM" id="MobiDB-lite"/>
    </source>
</evidence>
<accession>A0AAW2I2S7</accession>
<evidence type="ECO:0000313" key="2">
    <source>
        <dbReference type="EMBL" id="KAL0276484.1"/>
    </source>
</evidence>
<organism evidence="2">
    <name type="scientific">Menopon gallinae</name>
    <name type="common">poultry shaft louse</name>
    <dbReference type="NCBI Taxonomy" id="328185"/>
    <lineage>
        <taxon>Eukaryota</taxon>
        <taxon>Metazoa</taxon>
        <taxon>Ecdysozoa</taxon>
        <taxon>Arthropoda</taxon>
        <taxon>Hexapoda</taxon>
        <taxon>Insecta</taxon>
        <taxon>Pterygota</taxon>
        <taxon>Neoptera</taxon>
        <taxon>Paraneoptera</taxon>
        <taxon>Psocodea</taxon>
        <taxon>Troctomorpha</taxon>
        <taxon>Phthiraptera</taxon>
        <taxon>Amblycera</taxon>
        <taxon>Menoponidae</taxon>
        <taxon>Menopon</taxon>
    </lineage>
</organism>
<reference evidence="2" key="1">
    <citation type="journal article" date="2024" name="Gigascience">
        <title>Chromosome-level genome of the poultry shaft louse Menopon gallinae provides insight into the host-switching and adaptive evolution of parasitic lice.</title>
        <authorList>
            <person name="Xu Y."/>
            <person name="Ma L."/>
            <person name="Liu S."/>
            <person name="Liang Y."/>
            <person name="Liu Q."/>
            <person name="He Z."/>
            <person name="Tian L."/>
            <person name="Duan Y."/>
            <person name="Cai W."/>
            <person name="Li H."/>
            <person name="Song F."/>
        </authorList>
    </citation>
    <scope>NUCLEOTIDE SEQUENCE</scope>
    <source>
        <strain evidence="2">Cailab_2023a</strain>
    </source>
</reference>
<dbReference type="AlphaFoldDB" id="A0AAW2I2S7"/>
<comment type="caution">
    <text evidence="2">The sequence shown here is derived from an EMBL/GenBank/DDBJ whole genome shotgun (WGS) entry which is preliminary data.</text>
</comment>
<gene>
    <name evidence="2" type="ORF">PYX00_004047</name>
</gene>